<dbReference type="AlphaFoldDB" id="A0A6N1X1I4"/>
<accession>A0A6N1X1I4</accession>
<dbReference type="Pfam" id="PF05893">
    <property type="entry name" value="LuxC"/>
    <property type="match status" value="1"/>
</dbReference>
<dbReference type="SUPFAM" id="SSF53720">
    <property type="entry name" value="ALDH-like"/>
    <property type="match status" value="1"/>
</dbReference>
<gene>
    <name evidence="3" type="ORF">HUK68_07730</name>
</gene>
<dbReference type="KEGG" id="aant:HUK68_07730"/>
<organism evidence="3 4">
    <name type="scientific">Comamonas antarctica</name>
    <dbReference type="NCBI Taxonomy" id="2743470"/>
    <lineage>
        <taxon>Bacteria</taxon>
        <taxon>Pseudomonadati</taxon>
        <taxon>Pseudomonadota</taxon>
        <taxon>Betaproteobacteria</taxon>
        <taxon>Burkholderiales</taxon>
        <taxon>Comamonadaceae</taxon>
        <taxon>Comamonas</taxon>
    </lineage>
</organism>
<dbReference type="GO" id="GO:0008218">
    <property type="term" value="P:bioluminescence"/>
    <property type="evidence" value="ECO:0007669"/>
    <property type="project" value="InterPro"/>
</dbReference>
<sequence length="490" mass="52475">MRLERIKAGYLPGLEDGAVQWHVLPFAHERGRLEVAVPVLTAAQMQALADRVRAAAHRNLRAMPVAEIIAAIDRAIMRLLDRDDPYRRQAETWLPVVSGYDADMVRLGLTGFFKTFRAAQLRRFVAEDFANPAVLDGFEPAPKGGAVRAFGPDLLMHSWAGNVPALSLWSLVCGLLVKAPAIGKLASAEPLFAGWFAQLLAEVHPPLAECLAVVWWSGAGGSNGAGAKGAQVLLAQADTVLAYGGNETLDALRRRLPVTTRFLPHGHKLGFGMVSAQALDALKAPAVARLAAWDVMRYDQQGCYSPHVFYVERGAPVAPRAFADHLAAELANLQRRFARRPLALEEGAAVARWQQTAEWGGGADDLLIGPADAAWSVAYCDKLAPLAPTALYRSIAVVAVERLDDVVPVVAAQRAFLQTAGVAAGPEELYRLAGLLGAAGVTRISAIGSMSMPEAGWHHDGRFNLLDLVRMAEIEASAEAAAQPFAGYAD</sequence>
<proteinExistence type="inferred from homology"/>
<evidence type="ECO:0000313" key="3">
    <source>
        <dbReference type="EMBL" id="QKV52788.1"/>
    </source>
</evidence>
<dbReference type="EC" id="1.2.1.50" evidence="2"/>
<keyword evidence="1 2" id="KW-0521">NADP</keyword>
<dbReference type="CDD" id="cd07080">
    <property type="entry name" value="ALDH_Acyl-CoA-Red_LuxC"/>
    <property type="match status" value="1"/>
</dbReference>
<comment type="catalytic activity">
    <reaction evidence="2">
        <text>a long-chain fatty aldehyde + NADP(+) + CoA = a long-chain fatty acyl-CoA + NADPH + H(+)</text>
        <dbReference type="Rhea" id="RHEA:15437"/>
        <dbReference type="ChEBI" id="CHEBI:15378"/>
        <dbReference type="ChEBI" id="CHEBI:17176"/>
        <dbReference type="ChEBI" id="CHEBI:57287"/>
        <dbReference type="ChEBI" id="CHEBI:57783"/>
        <dbReference type="ChEBI" id="CHEBI:58349"/>
        <dbReference type="ChEBI" id="CHEBI:83139"/>
        <dbReference type="EC" id="1.2.1.50"/>
    </reaction>
</comment>
<comment type="similarity">
    <text evidence="2">Belongs to the LuxC family.</text>
</comment>
<evidence type="ECO:0000256" key="1">
    <source>
        <dbReference type="ARBA" id="ARBA00022857"/>
    </source>
</evidence>
<dbReference type="GO" id="GO:0003995">
    <property type="term" value="F:acyl-CoA dehydrogenase activity"/>
    <property type="evidence" value="ECO:0007669"/>
    <property type="project" value="InterPro"/>
</dbReference>
<evidence type="ECO:0000313" key="4">
    <source>
        <dbReference type="Proteomes" id="UP000509579"/>
    </source>
</evidence>
<name>A0A6N1X1I4_9BURK</name>
<keyword evidence="2" id="KW-0560">Oxidoreductase</keyword>
<evidence type="ECO:0000256" key="2">
    <source>
        <dbReference type="PIRNR" id="PIRNR009414"/>
    </source>
</evidence>
<protein>
    <recommendedName>
        <fullName evidence="2">Acyl-CoA reductase</fullName>
        <ecNumber evidence="2">1.2.1.50</ecNumber>
    </recommendedName>
</protein>
<dbReference type="InterPro" id="IPR008670">
    <property type="entry name" value="CoA_reduct_LuxC"/>
</dbReference>
<keyword evidence="4" id="KW-1185">Reference proteome</keyword>
<dbReference type="GO" id="GO:0050062">
    <property type="term" value="F:long-chain-fatty-acyl-CoA reductase activity"/>
    <property type="evidence" value="ECO:0007669"/>
    <property type="project" value="UniProtKB-EC"/>
</dbReference>
<dbReference type="InterPro" id="IPR016161">
    <property type="entry name" value="Ald_DH/histidinol_DH"/>
</dbReference>
<dbReference type="PIRSF" id="PIRSF009414">
    <property type="entry name" value="LuxC"/>
    <property type="match status" value="1"/>
</dbReference>
<dbReference type="Proteomes" id="UP000509579">
    <property type="component" value="Chromosome"/>
</dbReference>
<reference evidence="3 4" key="1">
    <citation type="submission" date="2020-06" db="EMBL/GenBank/DDBJ databases">
        <title>Acidovorax antarctica sp. nov., isolated from Corinth ice sheet soil, Antarctic Fields Peninsula.</title>
        <authorList>
            <person name="Xu Q."/>
            <person name="Peng F."/>
        </authorList>
    </citation>
    <scope>NUCLEOTIDE SEQUENCE [LARGE SCALE GENOMIC DNA]</scope>
    <source>
        <strain evidence="3 4">16-35-5</strain>
    </source>
</reference>
<dbReference type="EMBL" id="CP054840">
    <property type="protein sequence ID" value="QKV52788.1"/>
    <property type="molecule type" value="Genomic_DNA"/>
</dbReference>
<dbReference type="RefSeq" id="WP_175503665.1">
    <property type="nucleotide sequence ID" value="NZ_CAURQT010000021.1"/>
</dbReference>